<dbReference type="EMBL" id="CAJQZP010001305">
    <property type="protein sequence ID" value="CAG5037675.1"/>
    <property type="molecule type" value="Genomic_DNA"/>
</dbReference>
<gene>
    <name evidence="3" type="ORF">PAPOLLO_LOCUS21179</name>
</gene>
<feature type="region of interest" description="Disordered" evidence="1">
    <location>
        <begin position="56"/>
        <end position="89"/>
    </location>
</feature>
<dbReference type="Proteomes" id="UP000691718">
    <property type="component" value="Unassembled WGS sequence"/>
</dbReference>
<dbReference type="InterPro" id="IPR006578">
    <property type="entry name" value="MADF-dom"/>
</dbReference>
<organism evidence="3 4">
    <name type="scientific">Parnassius apollo</name>
    <name type="common">Apollo butterfly</name>
    <name type="synonym">Papilio apollo</name>
    <dbReference type="NCBI Taxonomy" id="110799"/>
    <lineage>
        <taxon>Eukaryota</taxon>
        <taxon>Metazoa</taxon>
        <taxon>Ecdysozoa</taxon>
        <taxon>Arthropoda</taxon>
        <taxon>Hexapoda</taxon>
        <taxon>Insecta</taxon>
        <taxon>Pterygota</taxon>
        <taxon>Neoptera</taxon>
        <taxon>Endopterygota</taxon>
        <taxon>Lepidoptera</taxon>
        <taxon>Glossata</taxon>
        <taxon>Ditrysia</taxon>
        <taxon>Papilionoidea</taxon>
        <taxon>Papilionidae</taxon>
        <taxon>Parnassiinae</taxon>
        <taxon>Parnassini</taxon>
        <taxon>Parnassius</taxon>
        <taxon>Parnassius</taxon>
    </lineage>
</organism>
<feature type="compositionally biased region" description="Low complexity" evidence="1">
    <location>
        <begin position="75"/>
        <end position="89"/>
    </location>
</feature>
<accession>A0A8S3XRY1</accession>
<dbReference type="AlphaFoldDB" id="A0A8S3XRY1"/>
<name>A0A8S3XRY1_PARAO</name>
<sequence>MNEELLISLVQSYSELYNQEDPRYHDDQRRMNIWEEISKIMNETLEEELEVRAAEPIVPPDPHYPPLATAVPAGASAVRRPATARAAAS</sequence>
<protein>
    <submittedName>
        <fullName evidence="3">(apollo) hypothetical protein</fullName>
    </submittedName>
</protein>
<feature type="domain" description="MADF" evidence="2">
    <location>
        <begin position="6"/>
        <end position="47"/>
    </location>
</feature>
<proteinExistence type="predicted"/>
<dbReference type="Pfam" id="PF10545">
    <property type="entry name" value="MADF_DNA_bdg"/>
    <property type="match status" value="1"/>
</dbReference>
<comment type="caution">
    <text evidence="3">The sequence shown here is derived from an EMBL/GenBank/DDBJ whole genome shotgun (WGS) entry which is preliminary data.</text>
</comment>
<evidence type="ECO:0000256" key="1">
    <source>
        <dbReference type="SAM" id="MobiDB-lite"/>
    </source>
</evidence>
<reference evidence="3" key="1">
    <citation type="submission" date="2021-04" db="EMBL/GenBank/DDBJ databases">
        <authorList>
            <person name="Tunstrom K."/>
        </authorList>
    </citation>
    <scope>NUCLEOTIDE SEQUENCE</scope>
</reference>
<evidence type="ECO:0000259" key="2">
    <source>
        <dbReference type="Pfam" id="PF10545"/>
    </source>
</evidence>
<keyword evidence="4" id="KW-1185">Reference proteome</keyword>
<evidence type="ECO:0000313" key="3">
    <source>
        <dbReference type="EMBL" id="CAG5037675.1"/>
    </source>
</evidence>
<dbReference type="OrthoDB" id="8062432at2759"/>
<evidence type="ECO:0000313" key="4">
    <source>
        <dbReference type="Proteomes" id="UP000691718"/>
    </source>
</evidence>